<dbReference type="InterPro" id="IPR036322">
    <property type="entry name" value="WD40_repeat_dom_sf"/>
</dbReference>
<reference evidence="3" key="2">
    <citation type="submission" date="2020-04" db="EMBL/GenBank/DDBJ databases">
        <authorList>
            <consortium name="NCBI Genome Project"/>
        </authorList>
    </citation>
    <scope>NUCLEOTIDE SEQUENCE</scope>
    <source>
        <strain evidence="3">CBS 342.82</strain>
    </source>
</reference>
<proteinExistence type="predicted"/>
<sequence>MSKIDKNDHASTTISLPFLPPELWVQITAQVPSAGTLASLAQVNRALHGFVENEGWKTFSRVRFPSLYASVSQRFNGPSKGHASTGEGRRLARTLTTASRAWDRRALVAQSIAVPSTDFGLDGDVKKTASKPRKQTMGFVPRVDVRETGAFGGQRTEILAWSTGTAVCLRARRRKVSGGSYQEDVAIWTPNDAKDGRDDITALHLLGDDYWNTGGIESDKLVVGTANGDLRLIEIPRTGSTGGKASITAFSTSNLPVRSSSLHHNLDGSALLAIGLGDSQIALYNPNSSSADGRIDPLDQIDVSNSGSSSIVHGLSSLNISSSKRIWHNAFLSPTVLALGMGPSHSPIEIYTIQNDRLLQSPLRTFQISRDKEDTKLDAPHPQANGTSKPFLSSIYTIIPLPGSSASSADLGGNSNGDVFLSGAYDGLIRLHDLRSNRDHEQMISDAAGGGGNDSPIYSLLARGRERLLAGTGRHNLLKVFDLRMGARCYEYLDAQPLQDDRVGSKSAAHGTNGSSGGSFNLFLREHSGGPAGPSSSNSSNVRRGSRQQPRQRAAIDSSVYTLAAASACSPYIYAGVENQLISLALHAVADIHPDTAYFEDPHVSREDLWWRGAVDGLGSSSSGNGTGPDEQQGQESNILNLSMYEQDLGMKLCVQRS</sequence>
<evidence type="ECO:0008006" key="4">
    <source>
        <dbReference type="Google" id="ProtNLM"/>
    </source>
</evidence>
<dbReference type="AlphaFoldDB" id="A0A6J3M5F9"/>
<name>A0A6J3M5F9_9PEZI</name>
<protein>
    <recommendedName>
        <fullName evidence="4">F-box domain-containing protein</fullName>
    </recommendedName>
</protein>
<dbReference type="Gene3D" id="2.130.10.10">
    <property type="entry name" value="YVTN repeat-like/Quinoprotein amine dehydrogenase"/>
    <property type="match status" value="1"/>
</dbReference>
<accession>A0A6J3M5F9</accession>
<evidence type="ECO:0000313" key="2">
    <source>
        <dbReference type="Proteomes" id="UP000504637"/>
    </source>
</evidence>
<reference evidence="3" key="1">
    <citation type="submission" date="2020-01" db="EMBL/GenBank/DDBJ databases">
        <authorList>
            <consortium name="DOE Joint Genome Institute"/>
            <person name="Haridas S."/>
            <person name="Albert R."/>
            <person name="Binder M."/>
            <person name="Bloem J."/>
            <person name="Labutti K."/>
            <person name="Salamov A."/>
            <person name="Andreopoulos B."/>
            <person name="Baker S.E."/>
            <person name="Barry K."/>
            <person name="Bills G."/>
            <person name="Bluhm B.H."/>
            <person name="Cannon C."/>
            <person name="Castanera R."/>
            <person name="Culley D.E."/>
            <person name="Daum C."/>
            <person name="Ezra D."/>
            <person name="Gonzalez J.B."/>
            <person name="Henrissat B."/>
            <person name="Kuo A."/>
            <person name="Liang C."/>
            <person name="Lipzen A."/>
            <person name="Lutzoni F."/>
            <person name="Magnuson J."/>
            <person name="Mondo S."/>
            <person name="Nolan M."/>
            <person name="Ohm R."/>
            <person name="Pangilinan J."/>
            <person name="Park H.-J."/>
            <person name="Ramirez L."/>
            <person name="Alfaro M."/>
            <person name="Sun H."/>
            <person name="Tritt A."/>
            <person name="Yoshinaga Y."/>
            <person name="Zwiers L.-H."/>
            <person name="Turgeon B.G."/>
            <person name="Goodwin S.B."/>
            <person name="Spatafora J.W."/>
            <person name="Crous P.W."/>
            <person name="Grigoriev I.V."/>
        </authorList>
    </citation>
    <scope>NUCLEOTIDE SEQUENCE</scope>
    <source>
        <strain evidence="3">CBS 342.82</strain>
    </source>
</reference>
<dbReference type="InterPro" id="IPR015943">
    <property type="entry name" value="WD40/YVTN_repeat-like_dom_sf"/>
</dbReference>
<keyword evidence="2" id="KW-1185">Reference proteome</keyword>
<dbReference type="SUPFAM" id="SSF50978">
    <property type="entry name" value="WD40 repeat-like"/>
    <property type="match status" value="1"/>
</dbReference>
<feature type="non-terminal residue" evidence="3">
    <location>
        <position position="658"/>
    </location>
</feature>
<organism evidence="3">
    <name type="scientific">Dissoconium aciculare CBS 342.82</name>
    <dbReference type="NCBI Taxonomy" id="1314786"/>
    <lineage>
        <taxon>Eukaryota</taxon>
        <taxon>Fungi</taxon>
        <taxon>Dikarya</taxon>
        <taxon>Ascomycota</taxon>
        <taxon>Pezizomycotina</taxon>
        <taxon>Dothideomycetes</taxon>
        <taxon>Dothideomycetidae</taxon>
        <taxon>Mycosphaerellales</taxon>
        <taxon>Dissoconiaceae</taxon>
        <taxon>Dissoconium</taxon>
    </lineage>
</organism>
<dbReference type="OrthoDB" id="1259151at2759"/>
<evidence type="ECO:0000256" key="1">
    <source>
        <dbReference type="SAM" id="MobiDB-lite"/>
    </source>
</evidence>
<gene>
    <name evidence="3" type="ORF">K489DRAFT_339448</name>
</gene>
<reference evidence="3" key="3">
    <citation type="submission" date="2025-08" db="UniProtKB">
        <authorList>
            <consortium name="RefSeq"/>
        </authorList>
    </citation>
    <scope>IDENTIFICATION</scope>
    <source>
        <strain evidence="3">CBS 342.82</strain>
    </source>
</reference>
<evidence type="ECO:0000313" key="3">
    <source>
        <dbReference type="RefSeq" id="XP_033459108.1"/>
    </source>
</evidence>
<dbReference type="GeneID" id="54360044"/>
<dbReference type="Proteomes" id="UP000504637">
    <property type="component" value="Unplaced"/>
</dbReference>
<dbReference type="RefSeq" id="XP_033459108.1">
    <property type="nucleotide sequence ID" value="XM_033602244.1"/>
</dbReference>
<feature type="region of interest" description="Disordered" evidence="1">
    <location>
        <begin position="503"/>
        <end position="554"/>
    </location>
</feature>
<feature type="compositionally biased region" description="Low complexity" evidence="1">
    <location>
        <begin position="533"/>
        <end position="543"/>
    </location>
</feature>